<dbReference type="GO" id="GO:0003676">
    <property type="term" value="F:nucleic acid binding"/>
    <property type="evidence" value="ECO:0007669"/>
    <property type="project" value="InterPro"/>
</dbReference>
<accession>F0WIS4</accession>
<dbReference type="AlphaFoldDB" id="F0WIS4"/>
<dbReference type="PANTHER" id="PTHR23022:SF129">
    <property type="entry name" value="TRANSPOSABLE ELEMENT TC3 TRANSPOSASE"/>
    <property type="match status" value="1"/>
</dbReference>
<dbReference type="Gene3D" id="1.10.10.60">
    <property type="entry name" value="Homeodomain-like"/>
    <property type="match status" value="1"/>
</dbReference>
<name>F0WIS4_9STRA</name>
<protein>
    <submittedName>
        <fullName evidence="2">Protein Y45F10D.1 putative</fullName>
    </submittedName>
</protein>
<organism evidence="2">
    <name type="scientific">Albugo laibachii Nc14</name>
    <dbReference type="NCBI Taxonomy" id="890382"/>
    <lineage>
        <taxon>Eukaryota</taxon>
        <taxon>Sar</taxon>
        <taxon>Stramenopiles</taxon>
        <taxon>Oomycota</taxon>
        <taxon>Peronosporomycetes</taxon>
        <taxon>Albuginales</taxon>
        <taxon>Albuginaceae</taxon>
        <taxon>Albugo</taxon>
    </lineage>
</organism>
<dbReference type="InterPro" id="IPR052338">
    <property type="entry name" value="Transposase_5"/>
</dbReference>
<gene>
    <name evidence="2" type="primary">AlNc14C114G6459</name>
    <name evidence="2" type="ORF">ALNC14_073110</name>
</gene>
<dbReference type="HOGENOM" id="CLU_033666_10_0_1"/>
<proteinExistence type="predicted"/>
<dbReference type="PANTHER" id="PTHR23022">
    <property type="entry name" value="TRANSPOSABLE ELEMENT-RELATED"/>
    <property type="match status" value="1"/>
</dbReference>
<dbReference type="EMBL" id="FR824159">
    <property type="protein sequence ID" value="CCA21168.1"/>
    <property type="molecule type" value="Genomic_DNA"/>
</dbReference>
<evidence type="ECO:0000259" key="1">
    <source>
        <dbReference type="Pfam" id="PF13358"/>
    </source>
</evidence>
<sequence>MGASELSPIEQKSILVLHHAGLTLSAISNAARRSIGVCHKVFKVRGQPVKQLRRGRPKKVTVRAKRAIVRAMSEEGASTKSVKHALGVHVSVRTVSACARKWTDDHEAKKTADWSKVLFSDEKKWNLDGTDGLRQQWVDTRRPDPVAVRSHSGGCKVKVWGGFSGTQKTRLKFFDCNVNSVEYIATLQDYLQTSFNAANQIFQHDNPPAHSSQATKRWLSDRSITVMKWPAKSPDLNPIENLWGWMTYRVYGRGR</sequence>
<evidence type="ECO:0000313" key="2">
    <source>
        <dbReference type="EMBL" id="CCA21168.1"/>
    </source>
</evidence>
<reference evidence="2" key="1">
    <citation type="journal article" date="2011" name="PLoS Biol.">
        <title>Gene gain and loss during evolution of obligate parasitism in the white rust pathogen of Arabidopsis thaliana.</title>
        <authorList>
            <person name="Kemen E."/>
            <person name="Gardiner A."/>
            <person name="Schultz-Larsen T."/>
            <person name="Kemen A.C."/>
            <person name="Balmuth A.L."/>
            <person name="Robert-Seilaniantz A."/>
            <person name="Bailey K."/>
            <person name="Holub E."/>
            <person name="Studholme D.J."/>
            <person name="Maclean D."/>
            <person name="Jones J.D."/>
        </authorList>
    </citation>
    <scope>NUCLEOTIDE SEQUENCE</scope>
</reference>
<dbReference type="Pfam" id="PF13358">
    <property type="entry name" value="DDE_3"/>
    <property type="match status" value="1"/>
</dbReference>
<feature type="domain" description="Tc1-like transposase DDE" evidence="1">
    <location>
        <begin position="117"/>
        <end position="250"/>
    </location>
</feature>
<dbReference type="Gene3D" id="3.30.420.10">
    <property type="entry name" value="Ribonuclease H-like superfamily/Ribonuclease H"/>
    <property type="match status" value="1"/>
</dbReference>
<reference evidence="2" key="2">
    <citation type="submission" date="2011-02" db="EMBL/GenBank/DDBJ databases">
        <authorList>
            <person name="MacLean D."/>
        </authorList>
    </citation>
    <scope>NUCLEOTIDE SEQUENCE</scope>
</reference>
<dbReference type="InterPro" id="IPR038717">
    <property type="entry name" value="Tc1-like_DDE_dom"/>
</dbReference>
<dbReference type="InterPro" id="IPR036397">
    <property type="entry name" value="RNaseH_sf"/>
</dbReference>